<dbReference type="GO" id="GO:0032259">
    <property type="term" value="P:methylation"/>
    <property type="evidence" value="ECO:0007669"/>
    <property type="project" value="UniProtKB-KW"/>
</dbReference>
<dbReference type="Pfam" id="PF01596">
    <property type="entry name" value="Methyltransf_3"/>
    <property type="match status" value="1"/>
</dbReference>
<evidence type="ECO:0000256" key="1">
    <source>
        <dbReference type="ARBA" id="ARBA00022603"/>
    </source>
</evidence>
<dbReference type="InterPro" id="IPR002935">
    <property type="entry name" value="SAM_O-MeTrfase"/>
</dbReference>
<keyword evidence="2 4" id="KW-0808">Transferase</keyword>
<dbReference type="SUPFAM" id="SSF53335">
    <property type="entry name" value="S-adenosyl-L-methionine-dependent methyltransferases"/>
    <property type="match status" value="1"/>
</dbReference>
<dbReference type="Gene3D" id="3.40.50.150">
    <property type="entry name" value="Vaccinia Virus protein VP39"/>
    <property type="match status" value="1"/>
</dbReference>
<dbReference type="CDD" id="cd02440">
    <property type="entry name" value="AdoMet_MTases"/>
    <property type="match status" value="1"/>
</dbReference>
<dbReference type="AlphaFoldDB" id="A0A1I5U6X8"/>
<dbReference type="EMBL" id="FOXQ01000003">
    <property type="protein sequence ID" value="SFP90990.1"/>
    <property type="molecule type" value="Genomic_DNA"/>
</dbReference>
<dbReference type="PROSITE" id="PS51682">
    <property type="entry name" value="SAM_OMT_I"/>
    <property type="match status" value="1"/>
</dbReference>
<proteinExistence type="predicted"/>
<evidence type="ECO:0000313" key="5">
    <source>
        <dbReference type="Proteomes" id="UP000199031"/>
    </source>
</evidence>
<accession>A0A1I5U6X8</accession>
<dbReference type="GO" id="GO:0008171">
    <property type="term" value="F:O-methyltransferase activity"/>
    <property type="evidence" value="ECO:0007669"/>
    <property type="project" value="InterPro"/>
</dbReference>
<sequence length="213" mass="24088">MQWIDKLAEDYASMHTSVLDDVLMKIYGDTIANHPHAHMISGPVQGKFLEFISSLLQPKYILEIGTFTGFSAICLARGLRAGGELHTIELREGDANTAWKNIAAAGMTDKIHLHKGDAREIIRTLPHKWDLVFIDADKTSYITYYEEALQRLSEHGFILADNVLFHGQVLEEKIDNKSAKAIAQFNKHVSDDQRTEQVLLTIRDGLLLIKKKY</sequence>
<reference evidence="4 5" key="1">
    <citation type="submission" date="2016-10" db="EMBL/GenBank/DDBJ databases">
        <authorList>
            <person name="de Groot N.N."/>
        </authorList>
    </citation>
    <scope>NUCLEOTIDE SEQUENCE [LARGE SCALE GENOMIC DNA]</scope>
    <source>
        <strain evidence="4 5">DSM 28286</strain>
    </source>
</reference>
<dbReference type="PANTHER" id="PTHR10509">
    <property type="entry name" value="O-METHYLTRANSFERASE-RELATED"/>
    <property type="match status" value="1"/>
</dbReference>
<evidence type="ECO:0000256" key="3">
    <source>
        <dbReference type="ARBA" id="ARBA00022691"/>
    </source>
</evidence>
<dbReference type="STRING" id="1465490.SAMN05444277_103106"/>
<organism evidence="4 5">
    <name type="scientific">Parafilimonas terrae</name>
    <dbReference type="NCBI Taxonomy" id="1465490"/>
    <lineage>
        <taxon>Bacteria</taxon>
        <taxon>Pseudomonadati</taxon>
        <taxon>Bacteroidota</taxon>
        <taxon>Chitinophagia</taxon>
        <taxon>Chitinophagales</taxon>
        <taxon>Chitinophagaceae</taxon>
        <taxon>Parafilimonas</taxon>
    </lineage>
</organism>
<keyword evidence="3" id="KW-0949">S-adenosyl-L-methionine</keyword>
<name>A0A1I5U6X8_9BACT</name>
<dbReference type="InterPro" id="IPR050362">
    <property type="entry name" value="Cation-dep_OMT"/>
</dbReference>
<dbReference type="RefSeq" id="WP_090656544.1">
    <property type="nucleotide sequence ID" value="NZ_FOXQ01000003.1"/>
</dbReference>
<evidence type="ECO:0000256" key="2">
    <source>
        <dbReference type="ARBA" id="ARBA00022679"/>
    </source>
</evidence>
<gene>
    <name evidence="4" type="ORF">SAMN05444277_103106</name>
</gene>
<dbReference type="OrthoDB" id="9799672at2"/>
<protein>
    <submittedName>
        <fullName evidence="4">Predicted O-methyltransferase YrrM</fullName>
    </submittedName>
</protein>
<dbReference type="GO" id="GO:0008757">
    <property type="term" value="F:S-adenosylmethionine-dependent methyltransferase activity"/>
    <property type="evidence" value="ECO:0007669"/>
    <property type="project" value="TreeGrafter"/>
</dbReference>
<dbReference type="Proteomes" id="UP000199031">
    <property type="component" value="Unassembled WGS sequence"/>
</dbReference>
<dbReference type="InterPro" id="IPR029063">
    <property type="entry name" value="SAM-dependent_MTases_sf"/>
</dbReference>
<dbReference type="PANTHER" id="PTHR10509:SF14">
    <property type="entry name" value="CAFFEOYL-COA O-METHYLTRANSFERASE 3-RELATED"/>
    <property type="match status" value="1"/>
</dbReference>
<evidence type="ECO:0000313" key="4">
    <source>
        <dbReference type="EMBL" id="SFP90990.1"/>
    </source>
</evidence>
<keyword evidence="1 4" id="KW-0489">Methyltransferase</keyword>
<keyword evidence="5" id="KW-1185">Reference proteome</keyword>